<dbReference type="EMBL" id="UFSP01000004">
    <property type="protein sequence ID" value="SSZ30564.1"/>
    <property type="molecule type" value="Genomic_DNA"/>
</dbReference>
<organism evidence="1 2">
    <name type="scientific">Aggregatibacter aphrophilus</name>
    <name type="common">Haemophilus aphrophilus</name>
    <dbReference type="NCBI Taxonomy" id="732"/>
    <lineage>
        <taxon>Bacteria</taxon>
        <taxon>Pseudomonadati</taxon>
        <taxon>Pseudomonadota</taxon>
        <taxon>Gammaproteobacteria</taxon>
        <taxon>Pasteurellales</taxon>
        <taxon>Pasteurellaceae</taxon>
        <taxon>Aggregatibacter</taxon>
    </lineage>
</organism>
<gene>
    <name evidence="1" type="ORF">NCTC5908_02394</name>
</gene>
<reference evidence="1 2" key="1">
    <citation type="submission" date="2018-06" db="EMBL/GenBank/DDBJ databases">
        <authorList>
            <consortium name="Pathogen Informatics"/>
            <person name="Doyle S."/>
        </authorList>
    </citation>
    <scope>NUCLEOTIDE SEQUENCE [LARGE SCALE GENOMIC DNA]</scope>
    <source>
        <strain evidence="1 2">NCTC5908</strain>
    </source>
</reference>
<proteinExistence type="predicted"/>
<dbReference type="Proteomes" id="UP000253728">
    <property type="component" value="Unassembled WGS sequence"/>
</dbReference>
<dbReference type="AlphaFoldDB" id="A0A336NAC0"/>
<name>A0A336NAC0_AGGAP</name>
<sequence length="66" mass="7883">MLYGRANKEQVMIKFSEFVQQTTNKKLEKLSDHAIYVQLLNYVKTLAANKEKIRLNVRFTTFLRNF</sequence>
<evidence type="ECO:0000313" key="1">
    <source>
        <dbReference type="EMBL" id="SSZ30564.1"/>
    </source>
</evidence>
<protein>
    <submittedName>
        <fullName evidence="1">Uncharacterized protein</fullName>
    </submittedName>
</protein>
<accession>A0A336NAC0</accession>
<evidence type="ECO:0000313" key="2">
    <source>
        <dbReference type="Proteomes" id="UP000253728"/>
    </source>
</evidence>